<feature type="transmembrane region" description="Helical" evidence="1">
    <location>
        <begin position="123"/>
        <end position="145"/>
    </location>
</feature>
<proteinExistence type="predicted"/>
<feature type="transmembrane region" description="Helical" evidence="1">
    <location>
        <begin position="285"/>
        <end position="311"/>
    </location>
</feature>
<protein>
    <submittedName>
        <fullName evidence="2">Uncharacterized protein</fullName>
    </submittedName>
</protein>
<dbReference type="OrthoDB" id="145485at2"/>
<evidence type="ECO:0000313" key="2">
    <source>
        <dbReference type="EMBL" id="SFK50251.1"/>
    </source>
</evidence>
<organism evidence="2 3">
    <name type="scientific">Methylocapsa palsarum</name>
    <dbReference type="NCBI Taxonomy" id="1612308"/>
    <lineage>
        <taxon>Bacteria</taxon>
        <taxon>Pseudomonadati</taxon>
        <taxon>Pseudomonadota</taxon>
        <taxon>Alphaproteobacteria</taxon>
        <taxon>Hyphomicrobiales</taxon>
        <taxon>Beijerinckiaceae</taxon>
        <taxon>Methylocapsa</taxon>
    </lineage>
</organism>
<evidence type="ECO:0000313" key="3">
    <source>
        <dbReference type="Proteomes" id="UP000198755"/>
    </source>
</evidence>
<dbReference type="RefSeq" id="WP_091682352.1">
    <property type="nucleotide sequence ID" value="NZ_FOSN01000009.1"/>
</dbReference>
<feature type="transmembrane region" description="Helical" evidence="1">
    <location>
        <begin position="78"/>
        <end position="103"/>
    </location>
</feature>
<feature type="transmembrane region" description="Helical" evidence="1">
    <location>
        <begin position="7"/>
        <end position="25"/>
    </location>
</feature>
<dbReference type="STRING" id="1612308.SAMN05444581_10936"/>
<dbReference type="Proteomes" id="UP000198755">
    <property type="component" value="Unassembled WGS sequence"/>
</dbReference>
<evidence type="ECO:0000256" key="1">
    <source>
        <dbReference type="SAM" id="Phobius"/>
    </source>
</evidence>
<keyword evidence="1" id="KW-1133">Transmembrane helix</keyword>
<sequence length="339" mass="37100">MKRVLDFIWPAIGLIAVVVSLWLLHKEFKGEAVGPEVWEYLKAIPASRYVLAVLSTLVAYAALAWYDRIALIHLGVKHISWIFISLCSFTTYAIAHNIGATVFSGAMVRYRAYSTKGLSAAQVAVLVAVCSLTFALGTILVGGLISVLEPEQLSRFRGMLPSNLRFLTDATMARIIGAVMLAGVAIYVIGSVFGFKPLVVRGFKLEYPKPEIAVRQLIASPLELLGAAGIIYFALPEVGNPGFFVVLGVFVASFSAALWSNAPGGLGVFEWFFITAVPSLPKTQVLAALLVFRFFYLIVPLIFSIFVVILFERSRLDEVLHHDHPEDAPARKPDQKTEA</sequence>
<feature type="transmembrane region" description="Helical" evidence="1">
    <location>
        <begin position="45"/>
        <end position="66"/>
    </location>
</feature>
<feature type="transmembrane region" description="Helical" evidence="1">
    <location>
        <begin position="166"/>
        <end position="193"/>
    </location>
</feature>
<feature type="transmembrane region" description="Helical" evidence="1">
    <location>
        <begin position="242"/>
        <end position="262"/>
    </location>
</feature>
<name>A0A1I4A2U2_9HYPH</name>
<keyword evidence="3" id="KW-1185">Reference proteome</keyword>
<dbReference type="EMBL" id="FOSN01000009">
    <property type="protein sequence ID" value="SFK50251.1"/>
    <property type="molecule type" value="Genomic_DNA"/>
</dbReference>
<feature type="transmembrane region" description="Helical" evidence="1">
    <location>
        <begin position="213"/>
        <end position="235"/>
    </location>
</feature>
<gene>
    <name evidence="2" type="ORF">SAMN05444581_10936</name>
</gene>
<dbReference type="AlphaFoldDB" id="A0A1I4A2U2"/>
<reference evidence="2 3" key="1">
    <citation type="submission" date="2016-10" db="EMBL/GenBank/DDBJ databases">
        <authorList>
            <person name="de Groot N.N."/>
        </authorList>
    </citation>
    <scope>NUCLEOTIDE SEQUENCE [LARGE SCALE GENOMIC DNA]</scope>
    <source>
        <strain evidence="2 3">NE2</strain>
    </source>
</reference>
<accession>A0A1I4A2U2</accession>
<keyword evidence="1" id="KW-0812">Transmembrane</keyword>
<keyword evidence="1" id="KW-0472">Membrane</keyword>